<dbReference type="EMBL" id="JARBHB010000010">
    <property type="protein sequence ID" value="KAJ8874594.1"/>
    <property type="molecule type" value="Genomic_DNA"/>
</dbReference>
<gene>
    <name evidence="2" type="ORF">PR048_025460</name>
</gene>
<protein>
    <submittedName>
        <fullName evidence="2">Uncharacterized protein</fullName>
    </submittedName>
</protein>
<sequence>MLVETIECERRRDVRKKSTAIDDNRRRGKISAQKSLEPRGTDYPSKHERSFMLQEREVNMVKRRNARAREMGDPRENPLTSGSVRHDFHMRKSGSDLAGNRALIPVENGMCLTLLRCTYTNTCLYRFTGRQTKENIRDPSVQSEPLLCDSRRRHIQCSDLLWSLVRGGAPPDPDSAVALFPGKLTGRLPRSVEGVCATRVNQFPTRVHFAGRLGVKRARNTRFIVSDYIIRVVEAHVEGIMQQSDPTHLVFKIKPTWRKREGNT</sequence>
<evidence type="ECO:0000256" key="1">
    <source>
        <dbReference type="SAM" id="MobiDB-lite"/>
    </source>
</evidence>
<organism evidence="2 3">
    <name type="scientific">Dryococelus australis</name>
    <dbReference type="NCBI Taxonomy" id="614101"/>
    <lineage>
        <taxon>Eukaryota</taxon>
        <taxon>Metazoa</taxon>
        <taxon>Ecdysozoa</taxon>
        <taxon>Arthropoda</taxon>
        <taxon>Hexapoda</taxon>
        <taxon>Insecta</taxon>
        <taxon>Pterygota</taxon>
        <taxon>Neoptera</taxon>
        <taxon>Polyneoptera</taxon>
        <taxon>Phasmatodea</taxon>
        <taxon>Verophasmatodea</taxon>
        <taxon>Anareolatae</taxon>
        <taxon>Phasmatidae</taxon>
        <taxon>Eurycanthinae</taxon>
        <taxon>Dryococelus</taxon>
    </lineage>
</organism>
<proteinExistence type="predicted"/>
<name>A0ABQ9GRC9_9NEOP</name>
<comment type="caution">
    <text evidence="2">The sequence shown here is derived from an EMBL/GenBank/DDBJ whole genome shotgun (WGS) entry which is preliminary data.</text>
</comment>
<reference evidence="2 3" key="1">
    <citation type="submission" date="2023-02" db="EMBL/GenBank/DDBJ databases">
        <title>LHISI_Scaffold_Assembly.</title>
        <authorList>
            <person name="Stuart O.P."/>
            <person name="Cleave R."/>
            <person name="Magrath M.J.L."/>
            <person name="Mikheyev A.S."/>
        </authorList>
    </citation>
    <scope>NUCLEOTIDE SEQUENCE [LARGE SCALE GENOMIC DNA]</scope>
    <source>
        <strain evidence="2">Daus_M_001</strain>
        <tissue evidence="2">Leg muscle</tissue>
    </source>
</reference>
<dbReference type="Proteomes" id="UP001159363">
    <property type="component" value="Chromosome 9"/>
</dbReference>
<evidence type="ECO:0000313" key="3">
    <source>
        <dbReference type="Proteomes" id="UP001159363"/>
    </source>
</evidence>
<feature type="region of interest" description="Disordered" evidence="1">
    <location>
        <begin position="17"/>
        <end position="46"/>
    </location>
</feature>
<accession>A0ABQ9GRC9</accession>
<feature type="compositionally biased region" description="Basic and acidic residues" evidence="1">
    <location>
        <begin position="36"/>
        <end position="46"/>
    </location>
</feature>
<keyword evidence="3" id="KW-1185">Reference proteome</keyword>
<evidence type="ECO:0000313" key="2">
    <source>
        <dbReference type="EMBL" id="KAJ8874594.1"/>
    </source>
</evidence>